<comment type="similarity">
    <text evidence="1 6 7">Belongs to the acetokinase family.</text>
</comment>
<evidence type="ECO:0000256" key="1">
    <source>
        <dbReference type="ARBA" id="ARBA00008748"/>
    </source>
</evidence>
<keyword evidence="4 6" id="KW-0418">Kinase</keyword>
<dbReference type="UniPathway" id="UPA00340">
    <property type="reaction ID" value="UER00458"/>
</dbReference>
<dbReference type="InterPro" id="IPR000890">
    <property type="entry name" value="Aliphatic_acid_kin_short-chain"/>
</dbReference>
<dbReference type="HAMAP" id="MF_00020">
    <property type="entry name" value="Acetate_kinase"/>
    <property type="match status" value="1"/>
</dbReference>
<keyword evidence="6" id="KW-0460">Magnesium</keyword>
<dbReference type="PROSITE" id="PS01075">
    <property type="entry name" value="ACETATE_KINASE_1"/>
    <property type="match status" value="1"/>
</dbReference>
<dbReference type="SUPFAM" id="SSF53067">
    <property type="entry name" value="Actin-like ATPase domain"/>
    <property type="match status" value="2"/>
</dbReference>
<comment type="catalytic activity">
    <reaction evidence="6">
        <text>acetate + ATP = acetyl phosphate + ADP</text>
        <dbReference type="Rhea" id="RHEA:11352"/>
        <dbReference type="ChEBI" id="CHEBI:22191"/>
        <dbReference type="ChEBI" id="CHEBI:30089"/>
        <dbReference type="ChEBI" id="CHEBI:30616"/>
        <dbReference type="ChEBI" id="CHEBI:456216"/>
        <dbReference type="EC" id="2.7.2.1"/>
    </reaction>
</comment>
<dbReference type="GO" id="GO:0006085">
    <property type="term" value="P:acetyl-CoA biosynthetic process"/>
    <property type="evidence" value="ECO:0007669"/>
    <property type="project" value="UniProtKB-UniRule"/>
</dbReference>
<keyword evidence="6" id="KW-0963">Cytoplasm</keyword>
<keyword evidence="2 6" id="KW-0808">Transferase</keyword>
<reference evidence="8 9" key="1">
    <citation type="submission" date="2017-09" db="EMBL/GenBank/DDBJ databases">
        <title>Depth-based differentiation of microbial function through sediment-hosted aquifers and enrichment of novel symbionts in the deep terrestrial subsurface.</title>
        <authorList>
            <person name="Probst A.J."/>
            <person name="Ladd B."/>
            <person name="Jarett J.K."/>
            <person name="Geller-Mcgrath D.E."/>
            <person name="Sieber C.M."/>
            <person name="Emerson J.B."/>
            <person name="Anantharaman K."/>
            <person name="Thomas B.C."/>
            <person name="Malmstrom R."/>
            <person name="Stieglmeier M."/>
            <person name="Klingl A."/>
            <person name="Woyke T."/>
            <person name="Ryan C.M."/>
            <person name="Banfield J.F."/>
        </authorList>
    </citation>
    <scope>NUCLEOTIDE SEQUENCE [LARGE SCALE GENOMIC DNA]</scope>
    <source>
        <strain evidence="8">CG22_combo_CG10-13_8_21_14_all_38_20</strain>
    </source>
</reference>
<evidence type="ECO:0000256" key="3">
    <source>
        <dbReference type="ARBA" id="ARBA00022741"/>
    </source>
</evidence>
<comment type="subcellular location">
    <subcellularLocation>
        <location evidence="6">Cytoplasm</location>
    </subcellularLocation>
</comment>
<sequence length="364" mass="39856">MHIVTLNPGSSTLKMALYVNGKKTAQKKLDHVSDFSVGVKKICEQLADFKIDAVGCRVVHGGSFSKPAIVNETTILELEKLNELAPLHNPPAITTIASAQKLFGKKTPVVAVFDTMFHQTLPNYVTKYALPKKWLEKYPIKRYGFHGLAHEYMHQRYCKLTGQSLATIITLQLGSGCSACAIKQGRSVDTTMGFTPLEGLVMRTRSGSIDPAIIEYITRKENITVSKVIQLLNTDSGLAGLTGTNGDMRQIQSDYKKNDPNAKIAFNLFAYTVKKQIGAYMAALNTTEAVVFGGGIGEHSPITRTRILSGLSPLNITIDVDKNSDVVNKEGEISAHGSNVKVYVIPVDESCIIHKYTKQVLEIK</sequence>
<comment type="function">
    <text evidence="6">Catalyzes the formation of acetyl phosphate from acetate and ATP. Can also catalyze the reverse reaction.</text>
</comment>
<feature type="binding site" evidence="6">
    <location>
        <position position="349"/>
    </location>
    <ligand>
        <name>Mg(2+)</name>
        <dbReference type="ChEBI" id="CHEBI:18420"/>
    </ligand>
</feature>
<evidence type="ECO:0000256" key="4">
    <source>
        <dbReference type="ARBA" id="ARBA00022777"/>
    </source>
</evidence>
<proteinExistence type="inferred from homology"/>
<comment type="subunit">
    <text evidence="6">Homodimer.</text>
</comment>
<dbReference type="GO" id="GO:0006083">
    <property type="term" value="P:acetate metabolic process"/>
    <property type="evidence" value="ECO:0007669"/>
    <property type="project" value="TreeGrafter"/>
</dbReference>
<evidence type="ECO:0000256" key="2">
    <source>
        <dbReference type="ARBA" id="ARBA00022679"/>
    </source>
</evidence>
<dbReference type="GO" id="GO:0005737">
    <property type="term" value="C:cytoplasm"/>
    <property type="evidence" value="ECO:0007669"/>
    <property type="project" value="UniProtKB-SubCell"/>
</dbReference>
<evidence type="ECO:0000313" key="9">
    <source>
        <dbReference type="Proteomes" id="UP000231246"/>
    </source>
</evidence>
<dbReference type="AlphaFoldDB" id="A0A2H0BYG5"/>
<feature type="binding site" evidence="6">
    <location>
        <begin position="247"/>
        <end position="249"/>
    </location>
    <ligand>
        <name>ATP</name>
        <dbReference type="ChEBI" id="CHEBI:30616"/>
    </ligand>
</feature>
<dbReference type="InterPro" id="IPR023865">
    <property type="entry name" value="Aliphatic_acid_kinase_CS"/>
</dbReference>
<comment type="caution">
    <text evidence="8">The sequence shown here is derived from an EMBL/GenBank/DDBJ whole genome shotgun (WGS) entry which is preliminary data.</text>
</comment>
<feature type="active site" description="Proton donor/acceptor" evidence="6">
    <location>
        <position position="114"/>
    </location>
</feature>
<dbReference type="PRINTS" id="PR00471">
    <property type="entry name" value="ACETATEKNASE"/>
</dbReference>
<evidence type="ECO:0000313" key="8">
    <source>
        <dbReference type="EMBL" id="PIP62070.1"/>
    </source>
</evidence>
<dbReference type="NCBIfam" id="TIGR00016">
    <property type="entry name" value="ackA"/>
    <property type="match status" value="1"/>
</dbReference>
<evidence type="ECO:0000256" key="6">
    <source>
        <dbReference type="HAMAP-Rule" id="MF_00020"/>
    </source>
</evidence>
<comment type="cofactor">
    <cofactor evidence="6">
        <name>Mg(2+)</name>
        <dbReference type="ChEBI" id="CHEBI:18420"/>
    </cofactor>
    <cofactor evidence="6">
        <name>Mn(2+)</name>
        <dbReference type="ChEBI" id="CHEBI:29035"/>
    </cofactor>
    <text evidence="6">Mg(2+). Can also accept Mn(2+).</text>
</comment>
<feature type="binding site" evidence="6">
    <location>
        <begin position="295"/>
        <end position="299"/>
    </location>
    <ligand>
        <name>ATP</name>
        <dbReference type="ChEBI" id="CHEBI:30616"/>
    </ligand>
</feature>
<comment type="pathway">
    <text evidence="6">Metabolic intermediate biosynthesis; acetyl-CoA biosynthesis; acetyl-CoA from acetate: step 1/2.</text>
</comment>
<feature type="site" description="Transition state stabilizer" evidence="6">
    <location>
        <position position="205"/>
    </location>
</feature>
<feature type="binding site" evidence="6">
    <location>
        <position position="57"/>
    </location>
    <ligand>
        <name>substrate</name>
    </ligand>
</feature>
<dbReference type="Pfam" id="PF00871">
    <property type="entry name" value="Acetate_kinase"/>
    <property type="match status" value="1"/>
</dbReference>
<dbReference type="PANTHER" id="PTHR21060:SF15">
    <property type="entry name" value="ACETATE KINASE-RELATED"/>
    <property type="match status" value="1"/>
</dbReference>
<dbReference type="PANTHER" id="PTHR21060">
    <property type="entry name" value="ACETATE KINASE"/>
    <property type="match status" value="1"/>
</dbReference>
<evidence type="ECO:0000256" key="5">
    <source>
        <dbReference type="ARBA" id="ARBA00022840"/>
    </source>
</evidence>
<dbReference type="EMBL" id="PCTA01000004">
    <property type="protein sequence ID" value="PIP62070.1"/>
    <property type="molecule type" value="Genomic_DNA"/>
</dbReference>
<dbReference type="EC" id="2.7.2.1" evidence="6"/>
<gene>
    <name evidence="6" type="primary">ackA</name>
    <name evidence="8" type="ORF">COW99_00810</name>
</gene>
<dbReference type="InterPro" id="IPR043129">
    <property type="entry name" value="ATPase_NBD"/>
</dbReference>
<comment type="caution">
    <text evidence="6">Lacks conserved residue(s) required for the propagation of feature annotation.</text>
</comment>
<protein>
    <recommendedName>
        <fullName evidence="6">Acetate kinase</fullName>
        <ecNumber evidence="6">2.7.2.1</ecNumber>
    </recommendedName>
    <alternativeName>
        <fullName evidence="6">Acetokinase</fullName>
    </alternativeName>
</protein>
<name>A0A2H0BYG5_9BACT</name>
<keyword evidence="5 6" id="KW-0067">ATP-binding</keyword>
<accession>A0A2H0BYG5</accession>
<evidence type="ECO:0000256" key="7">
    <source>
        <dbReference type="RuleBase" id="RU003835"/>
    </source>
</evidence>
<keyword evidence="3 6" id="KW-0547">Nucleotide-binding</keyword>
<keyword evidence="6" id="KW-0479">Metal-binding</keyword>
<dbReference type="GO" id="GO:0005524">
    <property type="term" value="F:ATP binding"/>
    <property type="evidence" value="ECO:0007669"/>
    <property type="project" value="UniProtKB-KW"/>
</dbReference>
<dbReference type="GO" id="GO:0000287">
    <property type="term" value="F:magnesium ion binding"/>
    <property type="evidence" value="ECO:0007669"/>
    <property type="project" value="UniProtKB-UniRule"/>
</dbReference>
<dbReference type="PIRSF" id="PIRSF000722">
    <property type="entry name" value="Acetate_prop_kin"/>
    <property type="match status" value="1"/>
</dbReference>
<dbReference type="Gene3D" id="3.30.420.40">
    <property type="match status" value="2"/>
</dbReference>
<dbReference type="GO" id="GO:0008776">
    <property type="term" value="F:acetate kinase activity"/>
    <property type="evidence" value="ECO:0007669"/>
    <property type="project" value="UniProtKB-UniRule"/>
</dbReference>
<dbReference type="Proteomes" id="UP000231246">
    <property type="component" value="Unassembled WGS sequence"/>
</dbReference>
<dbReference type="InterPro" id="IPR004372">
    <property type="entry name" value="Ac/propionate_kinase"/>
</dbReference>
<organism evidence="8 9">
    <name type="scientific">Candidatus Roizmanbacteria bacterium CG22_combo_CG10-13_8_21_14_all_38_20</name>
    <dbReference type="NCBI Taxonomy" id="1974862"/>
    <lineage>
        <taxon>Bacteria</taxon>
        <taxon>Candidatus Roizmaniibacteriota</taxon>
    </lineage>
</organism>
<feature type="site" description="Transition state stabilizer" evidence="6">
    <location>
        <position position="146"/>
    </location>
</feature>